<protein>
    <submittedName>
        <fullName evidence="1">Uncharacterized protein</fullName>
    </submittedName>
</protein>
<comment type="caution">
    <text evidence="1">The sequence shown here is derived from an EMBL/GenBank/DDBJ whole genome shotgun (WGS) entry which is preliminary data.</text>
</comment>
<keyword evidence="2" id="KW-1185">Reference proteome</keyword>
<name>A0A9P7E892_9AGAM</name>
<evidence type="ECO:0000313" key="1">
    <source>
        <dbReference type="EMBL" id="KAG1813581.1"/>
    </source>
</evidence>
<dbReference type="GeneID" id="64627083"/>
<gene>
    <name evidence="1" type="ORF">BJ212DRAFT_1300975</name>
</gene>
<dbReference type="RefSeq" id="XP_041191342.1">
    <property type="nucleotide sequence ID" value="XM_041333066.1"/>
</dbReference>
<dbReference type="EMBL" id="JABBWG010000023">
    <property type="protein sequence ID" value="KAG1813581.1"/>
    <property type="molecule type" value="Genomic_DNA"/>
</dbReference>
<dbReference type="AlphaFoldDB" id="A0A9P7E892"/>
<organism evidence="1 2">
    <name type="scientific">Suillus subaureus</name>
    <dbReference type="NCBI Taxonomy" id="48587"/>
    <lineage>
        <taxon>Eukaryota</taxon>
        <taxon>Fungi</taxon>
        <taxon>Dikarya</taxon>
        <taxon>Basidiomycota</taxon>
        <taxon>Agaricomycotina</taxon>
        <taxon>Agaricomycetes</taxon>
        <taxon>Agaricomycetidae</taxon>
        <taxon>Boletales</taxon>
        <taxon>Suillineae</taxon>
        <taxon>Suillaceae</taxon>
        <taxon>Suillus</taxon>
    </lineage>
</organism>
<sequence>MPWDLTISNRLRIGLNDHFVIDIELVMCMNVPGEDGEDVCKLSPKPPAHVDRMETESFALNCCMCKACSSVFIPPSKQRKWGSDRHNDQYNSGNYRMCNKSLSFSSSFTFGKVVLKGGAGENEVEVGMVVLKDGHEVPVVKHAFKNVELLIQPS</sequence>
<dbReference type="Proteomes" id="UP000807769">
    <property type="component" value="Unassembled WGS sequence"/>
</dbReference>
<proteinExistence type="predicted"/>
<reference evidence="1" key="1">
    <citation type="journal article" date="2020" name="New Phytol.">
        <title>Comparative genomics reveals dynamic genome evolution in host specialist ectomycorrhizal fungi.</title>
        <authorList>
            <person name="Lofgren L.A."/>
            <person name="Nguyen N.H."/>
            <person name="Vilgalys R."/>
            <person name="Ruytinx J."/>
            <person name="Liao H.L."/>
            <person name="Branco S."/>
            <person name="Kuo A."/>
            <person name="LaButti K."/>
            <person name="Lipzen A."/>
            <person name="Andreopoulos W."/>
            <person name="Pangilinan J."/>
            <person name="Riley R."/>
            <person name="Hundley H."/>
            <person name="Na H."/>
            <person name="Barry K."/>
            <person name="Grigoriev I.V."/>
            <person name="Stajich J.E."/>
            <person name="Kennedy P.G."/>
        </authorList>
    </citation>
    <scope>NUCLEOTIDE SEQUENCE</scope>
    <source>
        <strain evidence="1">MN1</strain>
    </source>
</reference>
<accession>A0A9P7E892</accession>
<evidence type="ECO:0000313" key="2">
    <source>
        <dbReference type="Proteomes" id="UP000807769"/>
    </source>
</evidence>